<dbReference type="PANTHER" id="PTHR38765">
    <property type="entry name" value="DUF484 DOMAIN-CONTAINING PROTEIN"/>
    <property type="match status" value="1"/>
</dbReference>
<accession>A0A0N1EJ83</accession>
<dbReference type="EMBL" id="LHPH01000011">
    <property type="protein sequence ID" value="KPH62904.1"/>
    <property type="molecule type" value="Genomic_DNA"/>
</dbReference>
<gene>
    <name evidence="1" type="ORF">ADS77_10980</name>
</gene>
<dbReference type="PATRIC" id="fig|187330.3.peg.4324"/>
<comment type="caution">
    <text evidence="1">The sequence shown here is derived from an EMBL/GenBank/DDBJ whole genome shotgun (WGS) entry which is preliminary data.</text>
</comment>
<evidence type="ECO:0008006" key="3">
    <source>
        <dbReference type="Google" id="ProtNLM"/>
    </source>
</evidence>
<dbReference type="InterPro" id="IPR007435">
    <property type="entry name" value="DUF484"/>
</dbReference>
<name>A0A0N1EJ83_9GAMM</name>
<dbReference type="STRING" id="187330.AMS58_11750"/>
<evidence type="ECO:0000313" key="2">
    <source>
        <dbReference type="Proteomes" id="UP000037848"/>
    </source>
</evidence>
<evidence type="ECO:0000313" key="1">
    <source>
        <dbReference type="EMBL" id="KPH62904.1"/>
    </source>
</evidence>
<dbReference type="Proteomes" id="UP000037848">
    <property type="component" value="Unassembled WGS sequence"/>
</dbReference>
<dbReference type="OrthoDB" id="8525200at2"/>
<keyword evidence="2" id="KW-1185">Reference proteome</keyword>
<dbReference type="Pfam" id="PF04340">
    <property type="entry name" value="DUF484"/>
    <property type="match status" value="1"/>
</dbReference>
<dbReference type="InterPro" id="IPR029016">
    <property type="entry name" value="GAF-like_dom_sf"/>
</dbReference>
<organism evidence="1 2">
    <name type="scientific">Pseudoalteromonas porphyrae</name>
    <dbReference type="NCBI Taxonomy" id="187330"/>
    <lineage>
        <taxon>Bacteria</taxon>
        <taxon>Pseudomonadati</taxon>
        <taxon>Pseudomonadota</taxon>
        <taxon>Gammaproteobacteria</taxon>
        <taxon>Alteromonadales</taxon>
        <taxon>Pseudoalteromonadaceae</taxon>
        <taxon>Pseudoalteromonas</taxon>
    </lineage>
</organism>
<protein>
    <recommendedName>
        <fullName evidence="3">3',5'-cyclic-nucleotide phosphodiesterase</fullName>
    </recommendedName>
</protein>
<reference evidence="1 2" key="1">
    <citation type="submission" date="2015-08" db="EMBL/GenBank/DDBJ databases">
        <title>Draft Genome Sequence of Pseudoalteromonas porphyrae UCD-SED14.</title>
        <authorList>
            <person name="Coil D.A."/>
            <person name="Jospin G."/>
            <person name="Lee R.D."/>
            <person name="Eisen J.A."/>
        </authorList>
    </citation>
    <scope>NUCLEOTIDE SEQUENCE [LARGE SCALE GENOMIC DNA]</scope>
    <source>
        <strain evidence="1 2">UCD-SED14</strain>
    </source>
</reference>
<dbReference type="RefSeq" id="WP_054205240.1">
    <property type="nucleotide sequence ID" value="NZ_LHPH01000011.1"/>
</dbReference>
<dbReference type="PANTHER" id="PTHR38765:SF1">
    <property type="entry name" value="DUF484 DOMAIN-CONTAINING PROTEIN"/>
    <property type="match status" value="1"/>
</dbReference>
<dbReference type="Gene3D" id="3.30.450.40">
    <property type="match status" value="1"/>
</dbReference>
<dbReference type="AlphaFoldDB" id="A0A0N1EJ83"/>
<proteinExistence type="predicted"/>
<sequence length="209" mass="24153">MSNIPSKLTNEQVSEFLLENPDFLLQNPALLTQLELQQHAQGATSLVHIQQRQLREHNAMLKHKIDELIEHAKENEQIYSLFSECHRQLWTNYDFKTLAVNLRNIICTNAAISECHLLKYDTKFDDLITHRLMNDGTYLGRVSQQERDLLFRPQTQSTALYLIGNSKHPVAILAFGSDDANHFEPAKDSLFVLEFVRSLQLRLLELELA</sequence>